<evidence type="ECO:0000256" key="9">
    <source>
        <dbReference type="ARBA" id="ARBA00023065"/>
    </source>
</evidence>
<dbReference type="EMBL" id="CP117260">
    <property type="protein sequence ID" value="WFR99214.1"/>
    <property type="molecule type" value="Genomic_DNA"/>
</dbReference>
<evidence type="ECO:0000256" key="5">
    <source>
        <dbReference type="ARBA" id="ARBA00022496"/>
    </source>
</evidence>
<dbReference type="AlphaFoldDB" id="A0AAF1KD01"/>
<dbReference type="InterPro" id="IPR003439">
    <property type="entry name" value="ABC_transporter-like_ATP-bd"/>
</dbReference>
<evidence type="ECO:0000256" key="6">
    <source>
        <dbReference type="ARBA" id="ARBA00022741"/>
    </source>
</evidence>
<keyword evidence="4" id="KW-1003">Cell membrane</keyword>
<dbReference type="PANTHER" id="PTHR42771:SF2">
    <property type="entry name" value="IRON(3+)-HYDROXAMATE IMPORT ATP-BINDING PROTEIN FHUC"/>
    <property type="match status" value="1"/>
</dbReference>
<keyword evidence="14" id="KW-1185">Reference proteome</keyword>
<keyword evidence="6" id="KW-0547">Nucleotide-binding</keyword>
<dbReference type="PROSITE" id="PS50893">
    <property type="entry name" value="ABC_TRANSPORTER_2"/>
    <property type="match status" value="1"/>
</dbReference>
<keyword evidence="10" id="KW-0472">Membrane</keyword>
<feature type="domain" description="ABC transporter" evidence="12">
    <location>
        <begin position="18"/>
        <end position="254"/>
    </location>
</feature>
<dbReference type="Pfam" id="PF00005">
    <property type="entry name" value="ABC_tran"/>
    <property type="match status" value="1"/>
</dbReference>
<keyword evidence="5" id="KW-0410">Iron transport</keyword>
<evidence type="ECO:0000313" key="14">
    <source>
        <dbReference type="Proteomes" id="UP000249499"/>
    </source>
</evidence>
<dbReference type="KEGG" id="rtu:PR017_27890"/>
<dbReference type="RefSeq" id="WP_111218335.1">
    <property type="nucleotide sequence ID" value="NZ_CP117260.1"/>
</dbReference>
<name>A0AAF1KD01_9HYPH</name>
<organism evidence="13 14">
    <name type="scientific">Rhizobium tumorigenes</name>
    <dbReference type="NCBI Taxonomy" id="2041385"/>
    <lineage>
        <taxon>Bacteria</taxon>
        <taxon>Pseudomonadati</taxon>
        <taxon>Pseudomonadota</taxon>
        <taxon>Alphaproteobacteria</taxon>
        <taxon>Hyphomicrobiales</taxon>
        <taxon>Rhizobiaceae</taxon>
        <taxon>Rhizobium/Agrobacterium group</taxon>
        <taxon>Rhizobium</taxon>
    </lineage>
</organism>
<keyword evidence="8" id="KW-0408">Iron</keyword>
<dbReference type="InterPro" id="IPR051535">
    <property type="entry name" value="Siderophore_ABC-ATPase"/>
</dbReference>
<keyword evidence="7 13" id="KW-0067">ATP-binding</keyword>
<dbReference type="Gene3D" id="3.40.50.300">
    <property type="entry name" value="P-loop containing nucleotide triphosphate hydrolases"/>
    <property type="match status" value="1"/>
</dbReference>
<dbReference type="GO" id="GO:0005524">
    <property type="term" value="F:ATP binding"/>
    <property type="evidence" value="ECO:0007669"/>
    <property type="project" value="UniProtKB-KW"/>
</dbReference>
<evidence type="ECO:0000256" key="3">
    <source>
        <dbReference type="ARBA" id="ARBA00022448"/>
    </source>
</evidence>
<evidence type="ECO:0000256" key="8">
    <source>
        <dbReference type="ARBA" id="ARBA00023004"/>
    </source>
</evidence>
<dbReference type="GO" id="GO:0005886">
    <property type="term" value="C:plasma membrane"/>
    <property type="evidence" value="ECO:0007669"/>
    <property type="project" value="UniProtKB-SubCell"/>
</dbReference>
<keyword evidence="3" id="KW-0813">Transport</keyword>
<evidence type="ECO:0000256" key="7">
    <source>
        <dbReference type="ARBA" id="ARBA00022840"/>
    </source>
</evidence>
<reference evidence="14" key="2">
    <citation type="journal article" date="2023" name="MicrobiologyOpen">
        <title>Genomics of the tumorigenes clade of the family Rhizobiaceae and description of Rhizobium rhododendri sp. nov.</title>
        <authorList>
            <person name="Kuzmanovic N."/>
            <person name="diCenzo G.C."/>
            <person name="Bunk B."/>
            <person name="Sproeer C."/>
            <person name="Fruehling A."/>
            <person name="Neumann-Schaal M."/>
            <person name="Overmann J."/>
            <person name="Smalla K."/>
        </authorList>
    </citation>
    <scope>NUCLEOTIDE SEQUENCE [LARGE SCALE GENOMIC DNA]</scope>
    <source>
        <strain evidence="14">1078</strain>
        <plasmid evidence="14">unnamed3</plasmid>
    </source>
</reference>
<dbReference type="Proteomes" id="UP000249499">
    <property type="component" value="Plasmid unnamed3"/>
</dbReference>
<protein>
    <submittedName>
        <fullName evidence="13">ABC transporter ATP-binding protein</fullName>
    </submittedName>
</protein>
<evidence type="ECO:0000259" key="12">
    <source>
        <dbReference type="PROSITE" id="PS50893"/>
    </source>
</evidence>
<evidence type="ECO:0000256" key="4">
    <source>
        <dbReference type="ARBA" id="ARBA00022475"/>
    </source>
</evidence>
<dbReference type="FunFam" id="3.40.50.300:FF:000134">
    <property type="entry name" value="Iron-enterobactin ABC transporter ATP-binding protein"/>
    <property type="match status" value="1"/>
</dbReference>
<keyword evidence="13" id="KW-0614">Plasmid</keyword>
<evidence type="ECO:0000256" key="11">
    <source>
        <dbReference type="SAM" id="MobiDB-lite"/>
    </source>
</evidence>
<dbReference type="PANTHER" id="PTHR42771">
    <property type="entry name" value="IRON(3+)-HYDROXAMATE IMPORT ATP-BINDING PROTEIN FHUC"/>
    <property type="match status" value="1"/>
</dbReference>
<dbReference type="GO" id="GO:0006826">
    <property type="term" value="P:iron ion transport"/>
    <property type="evidence" value="ECO:0007669"/>
    <property type="project" value="UniProtKB-KW"/>
</dbReference>
<dbReference type="GO" id="GO:0016887">
    <property type="term" value="F:ATP hydrolysis activity"/>
    <property type="evidence" value="ECO:0007669"/>
    <property type="project" value="InterPro"/>
</dbReference>
<feature type="region of interest" description="Disordered" evidence="11">
    <location>
        <begin position="1"/>
        <end position="23"/>
    </location>
</feature>
<dbReference type="InterPro" id="IPR003593">
    <property type="entry name" value="AAA+_ATPase"/>
</dbReference>
<evidence type="ECO:0000256" key="1">
    <source>
        <dbReference type="ARBA" id="ARBA00004202"/>
    </source>
</evidence>
<dbReference type="SUPFAM" id="SSF52540">
    <property type="entry name" value="P-loop containing nucleoside triphosphate hydrolases"/>
    <property type="match status" value="1"/>
</dbReference>
<proteinExistence type="inferred from homology"/>
<evidence type="ECO:0000256" key="10">
    <source>
        <dbReference type="ARBA" id="ARBA00023136"/>
    </source>
</evidence>
<geneLocation type="plasmid" evidence="13 14">
    <name>unnamed3</name>
</geneLocation>
<comment type="similarity">
    <text evidence="2">Belongs to the ABC transporter superfamily.</text>
</comment>
<keyword evidence="9" id="KW-0406">Ion transport</keyword>
<gene>
    <name evidence="13" type="ORF">PR017_27890</name>
</gene>
<evidence type="ECO:0000313" key="13">
    <source>
        <dbReference type="EMBL" id="WFR99214.1"/>
    </source>
</evidence>
<sequence>MTDRLNSNVRAAERGPPLSARDVSAGYGRQTVLAGISLDIGAGKLTALVGPNGCGKSTILATLARLMKPSAGNVLLEGHDIHVLPTRSVARKLGLLPQSPVVPEGLTVYDLVSRGRHPHQGFLKQWTDKDEQAVRQALEVTDLSDLLHRPVDSLSGGQRQRCWIAMALAQQTPVILLDEPTTYLDLHYQVEVMELLRHLARDHDRTIVVVLHDLNFAVQYADCVVFLKNGAIRHIAADPGTCTAELIEDVFSVQVIRLTHPQTGKPVFVPAHGTGPIT</sequence>
<comment type="subcellular location">
    <subcellularLocation>
        <location evidence="1">Cell membrane</location>
        <topology evidence="1">Peripheral membrane protein</topology>
    </subcellularLocation>
</comment>
<dbReference type="InterPro" id="IPR027417">
    <property type="entry name" value="P-loop_NTPase"/>
</dbReference>
<accession>A0AAF1KD01</accession>
<dbReference type="CDD" id="cd03214">
    <property type="entry name" value="ABC_Iron-Siderophores_B12_Hemin"/>
    <property type="match status" value="1"/>
</dbReference>
<reference evidence="13 14" key="1">
    <citation type="journal article" date="2018" name="Sci. Rep.">
        <title>Rhizobium tumorigenes sp. nov., a novel plant tumorigenic bacterium isolated from cane gall tumors on thornless blackberry.</title>
        <authorList>
            <person name="Kuzmanovi N."/>
            <person name="Smalla K."/>
            <person name="Gronow S."/>
            <person name="PuBawska J."/>
        </authorList>
    </citation>
    <scope>NUCLEOTIDE SEQUENCE [LARGE SCALE GENOMIC DNA]</scope>
    <source>
        <strain evidence="13 14">1078</strain>
    </source>
</reference>
<evidence type="ECO:0000256" key="2">
    <source>
        <dbReference type="ARBA" id="ARBA00005417"/>
    </source>
</evidence>
<dbReference type="SMART" id="SM00382">
    <property type="entry name" value="AAA"/>
    <property type="match status" value="1"/>
</dbReference>